<dbReference type="EMBL" id="CP006763">
    <property type="protein sequence ID" value="AGY75265.1"/>
    <property type="molecule type" value="Genomic_DNA"/>
</dbReference>
<dbReference type="RefSeq" id="WP_013239672.1">
    <property type="nucleotide sequence ID" value="NC_022592.1"/>
</dbReference>
<protein>
    <submittedName>
        <fullName evidence="2">Tail fiber protein</fullName>
    </submittedName>
</protein>
<reference evidence="3" key="1">
    <citation type="journal article" date="2014" name="Biotechnol. Biofuels">
        <title>Comparison of single-molecule sequencing and hybrid approaches for finishing the genome of Clostridium autoethanogenum and analysis of CRISPR systems in industrial relevant Clostridia.</title>
        <authorList>
            <person name="Brown S.D."/>
            <person name="Nagaraju S."/>
            <person name="Utturkar S."/>
            <person name="De Tissera S."/>
            <person name="Segovia S."/>
            <person name="Mitchell W."/>
            <person name="Land M.L."/>
            <person name="Dassanayake A."/>
            <person name="Kopke M."/>
        </authorList>
    </citation>
    <scope>NUCLEOTIDE SEQUENCE [LARGE SCALE GENOMIC DNA]</scope>
    <source>
        <strain evidence="3">DSM 10061</strain>
    </source>
</reference>
<dbReference type="Pfam" id="PF07484">
    <property type="entry name" value="Collar"/>
    <property type="match status" value="1"/>
</dbReference>
<gene>
    <name evidence="2" type="ORF">CAETHG_1040</name>
</gene>
<evidence type="ECO:0000313" key="3">
    <source>
        <dbReference type="Proteomes" id="UP000017590"/>
    </source>
</evidence>
<accession>A0ABM5NSE0</accession>
<feature type="domain" description="Phage tail collar" evidence="1">
    <location>
        <begin position="7"/>
        <end position="63"/>
    </location>
</feature>
<evidence type="ECO:0000313" key="2">
    <source>
        <dbReference type="EMBL" id="AGY75265.1"/>
    </source>
</evidence>
<proteinExistence type="predicted"/>
<name>A0ABM5NSE0_9CLOT</name>
<organism evidence="2 3">
    <name type="scientific">Clostridium autoethanogenum DSM 10061</name>
    <dbReference type="NCBI Taxonomy" id="1341692"/>
    <lineage>
        <taxon>Bacteria</taxon>
        <taxon>Bacillati</taxon>
        <taxon>Bacillota</taxon>
        <taxon>Clostridia</taxon>
        <taxon>Eubacteriales</taxon>
        <taxon>Clostridiaceae</taxon>
        <taxon>Clostridium</taxon>
    </lineage>
</organism>
<dbReference type="SUPFAM" id="SSF88874">
    <property type="entry name" value="Receptor-binding domain of short tail fibre protein gp12"/>
    <property type="match status" value="1"/>
</dbReference>
<dbReference type="Proteomes" id="UP000017590">
    <property type="component" value="Chromosome"/>
</dbReference>
<keyword evidence="3" id="KW-1185">Reference proteome</keyword>
<sequence>MDEAYIGSIVLFAGTFAPQGWAFCWGQMLQISQYTALYSILGTNYGGNGSSTFALPDLRGAVPIGCGTPTIYGRITSTLGQYGGLSAVKLTTDNLPPHNHTFTAQTQGMNLSTAAGTGTYTIPASPNTATVTTPTDKTYLALTQDPTSGNSTPIYKEPASGDRDNVQMPGGTINIPSAAVTGTLGTIGGTTAATGAGQSINTMSPYVAMNYIIALQGLYPSRD</sequence>
<dbReference type="InterPro" id="IPR037053">
    <property type="entry name" value="Phage_tail_collar_dom_sf"/>
</dbReference>
<dbReference type="InterPro" id="IPR011083">
    <property type="entry name" value="Phage_tail_collar_dom"/>
</dbReference>
<dbReference type="Gene3D" id="3.90.1340.10">
    <property type="entry name" value="Phage tail collar domain"/>
    <property type="match status" value="1"/>
</dbReference>
<evidence type="ECO:0000259" key="1">
    <source>
        <dbReference type="Pfam" id="PF07484"/>
    </source>
</evidence>